<reference evidence="5" key="2">
    <citation type="journal article" date="2021" name="PeerJ">
        <title>Extensive microbial diversity within the chicken gut microbiome revealed by metagenomics and culture.</title>
        <authorList>
            <person name="Gilroy R."/>
            <person name="Ravi A."/>
            <person name="Getino M."/>
            <person name="Pursley I."/>
            <person name="Horton D.L."/>
            <person name="Alikhan N.F."/>
            <person name="Baker D."/>
            <person name="Gharbi K."/>
            <person name="Hall N."/>
            <person name="Watson M."/>
            <person name="Adriaenssens E.M."/>
            <person name="Foster-Nyarko E."/>
            <person name="Jarju S."/>
            <person name="Secka A."/>
            <person name="Antonio M."/>
            <person name="Oren A."/>
            <person name="Chaudhuri R.R."/>
            <person name="La Ragione R."/>
            <person name="Hildebrand F."/>
            <person name="Pallen M.J."/>
        </authorList>
    </citation>
    <scope>NUCLEOTIDE SEQUENCE</scope>
    <source>
        <strain evidence="5">CHK157-1446</strain>
    </source>
</reference>
<comment type="function">
    <text evidence="1">Involved in DNA recombination.</text>
</comment>
<dbReference type="PANTHER" id="PTHR30563:SF0">
    <property type="entry name" value="DNA RECOMBINATION PROTEIN RMUC"/>
    <property type="match status" value="1"/>
</dbReference>
<dbReference type="Pfam" id="PF02646">
    <property type="entry name" value="RmuC"/>
    <property type="match status" value="1"/>
</dbReference>
<keyword evidence="4" id="KW-0233">DNA recombination</keyword>
<sequence>MEYLIFGVACLAVILLIVLIVRQPAGKSNSELSAIRSRIDYLISDSRESAKLQREELSNALAVGERATSDRVSKELEGVRQVLDLRLGEIKGVVDEKLSKTLDERLDSNFKQIADSLSSLYGSLRELNALSGGIQDLSRTLSNVKAKGIWGERQLGAIIEQTMASSQYDTNVITKAMSSDRVEFAIKIPCSGGFVYLPIDSKMPTESYERFCNAQDKAAEKEALRQLEQRIKDEAKRISSKYIDPPHTTDFAIMFLPTESLYAQVLSIPGLADWCQTSQKIMIAGPSTITALLNSLRVGFTNIALNEKSAEVLRLLMAVKTQYVKFGEQIESLQKRLSSASQAANELRRRSDIIGERMSSVSELDDREASRILGIIGGNADDI</sequence>
<name>A0A9D1EN52_9FIRM</name>
<dbReference type="AlphaFoldDB" id="A0A9D1EN52"/>
<evidence type="ECO:0000313" key="5">
    <source>
        <dbReference type="EMBL" id="HIS24100.1"/>
    </source>
</evidence>
<accession>A0A9D1EN52</accession>
<dbReference type="PANTHER" id="PTHR30563">
    <property type="entry name" value="DNA RECOMBINATION PROTEIN RMUC"/>
    <property type="match status" value="1"/>
</dbReference>
<dbReference type="SUPFAM" id="SSF58113">
    <property type="entry name" value="Apolipoprotein A-I"/>
    <property type="match status" value="1"/>
</dbReference>
<dbReference type="Proteomes" id="UP000823982">
    <property type="component" value="Unassembled WGS sequence"/>
</dbReference>
<evidence type="ECO:0000313" key="6">
    <source>
        <dbReference type="Proteomes" id="UP000823982"/>
    </source>
</evidence>
<reference evidence="5" key="1">
    <citation type="submission" date="2020-10" db="EMBL/GenBank/DDBJ databases">
        <authorList>
            <person name="Gilroy R."/>
        </authorList>
    </citation>
    <scope>NUCLEOTIDE SEQUENCE</scope>
    <source>
        <strain evidence="5">CHK157-1446</strain>
    </source>
</reference>
<comment type="caution">
    <text evidence="5">The sequence shown here is derived from an EMBL/GenBank/DDBJ whole genome shotgun (WGS) entry which is preliminary data.</text>
</comment>
<evidence type="ECO:0000256" key="2">
    <source>
        <dbReference type="ARBA" id="ARBA00009840"/>
    </source>
</evidence>
<evidence type="ECO:0000256" key="3">
    <source>
        <dbReference type="ARBA" id="ARBA00023054"/>
    </source>
</evidence>
<dbReference type="GO" id="GO:0006310">
    <property type="term" value="P:DNA recombination"/>
    <property type="evidence" value="ECO:0007669"/>
    <property type="project" value="UniProtKB-KW"/>
</dbReference>
<dbReference type="EMBL" id="DVIR01000012">
    <property type="protein sequence ID" value="HIS24100.1"/>
    <property type="molecule type" value="Genomic_DNA"/>
</dbReference>
<dbReference type="Gene3D" id="1.20.120.20">
    <property type="entry name" value="Apolipoprotein"/>
    <property type="match status" value="1"/>
</dbReference>
<evidence type="ECO:0000256" key="4">
    <source>
        <dbReference type="ARBA" id="ARBA00023172"/>
    </source>
</evidence>
<evidence type="ECO:0000256" key="1">
    <source>
        <dbReference type="ARBA" id="ARBA00003416"/>
    </source>
</evidence>
<proteinExistence type="inferred from homology"/>
<keyword evidence="3" id="KW-0175">Coiled coil</keyword>
<organism evidence="5 6">
    <name type="scientific">Candidatus Faeciplasma gallinarum</name>
    <dbReference type="NCBI Taxonomy" id="2840799"/>
    <lineage>
        <taxon>Bacteria</taxon>
        <taxon>Bacillati</taxon>
        <taxon>Bacillota</taxon>
        <taxon>Clostridia</taxon>
        <taxon>Eubacteriales</taxon>
        <taxon>Oscillospiraceae</taxon>
        <taxon>Oscillospiraceae incertae sedis</taxon>
        <taxon>Candidatus Faeciplasma</taxon>
    </lineage>
</organism>
<comment type="similarity">
    <text evidence="2">Belongs to the RmuC family.</text>
</comment>
<protein>
    <submittedName>
        <fullName evidence="5">DNA recombination protein RmuC</fullName>
    </submittedName>
</protein>
<dbReference type="InterPro" id="IPR003798">
    <property type="entry name" value="DNA_recombination_RmuC"/>
</dbReference>
<gene>
    <name evidence="5" type="ORF">IAD01_01695</name>
</gene>